<keyword evidence="3" id="KW-1185">Reference proteome</keyword>
<reference evidence="2" key="1">
    <citation type="submission" date="2023-04" db="EMBL/GenBank/DDBJ databases">
        <title>Phytophthora lilii NBRC 32176.</title>
        <authorList>
            <person name="Ichikawa N."/>
            <person name="Sato H."/>
            <person name="Tonouchi N."/>
        </authorList>
    </citation>
    <scope>NUCLEOTIDE SEQUENCE</scope>
    <source>
        <strain evidence="2">NBRC 32176</strain>
    </source>
</reference>
<evidence type="ECO:0000313" key="2">
    <source>
        <dbReference type="EMBL" id="GMF13632.1"/>
    </source>
</evidence>
<organism evidence="2 3">
    <name type="scientific">Phytophthora lilii</name>
    <dbReference type="NCBI Taxonomy" id="2077276"/>
    <lineage>
        <taxon>Eukaryota</taxon>
        <taxon>Sar</taxon>
        <taxon>Stramenopiles</taxon>
        <taxon>Oomycota</taxon>
        <taxon>Peronosporomycetes</taxon>
        <taxon>Peronosporales</taxon>
        <taxon>Peronosporaceae</taxon>
        <taxon>Phytophthora</taxon>
    </lineage>
</organism>
<comment type="caution">
    <text evidence="2">The sequence shown here is derived from an EMBL/GenBank/DDBJ whole genome shotgun (WGS) entry which is preliminary data.</text>
</comment>
<evidence type="ECO:0000256" key="1">
    <source>
        <dbReference type="SAM" id="MobiDB-lite"/>
    </source>
</evidence>
<feature type="region of interest" description="Disordered" evidence="1">
    <location>
        <begin position="61"/>
        <end position="83"/>
    </location>
</feature>
<evidence type="ECO:0000313" key="3">
    <source>
        <dbReference type="Proteomes" id="UP001165083"/>
    </source>
</evidence>
<gene>
    <name evidence="2" type="ORF">Plil01_000408700</name>
</gene>
<accession>A0A9W6TK07</accession>
<dbReference type="Proteomes" id="UP001165083">
    <property type="component" value="Unassembled WGS sequence"/>
</dbReference>
<proteinExistence type="predicted"/>
<name>A0A9W6TK07_9STRA</name>
<dbReference type="EMBL" id="BSXW01000164">
    <property type="protein sequence ID" value="GMF13632.1"/>
    <property type="molecule type" value="Genomic_DNA"/>
</dbReference>
<dbReference type="AlphaFoldDB" id="A0A9W6TK07"/>
<dbReference type="OrthoDB" id="123164at2759"/>
<sequence length="303" mass="34566">MFQQFCSGSDALLQDFVGRGNEVISLIPADIQATSMSSAARARHAAELASQMPLRSTLDLSPGELERDLDSESEDEEDIDEDDDEIKTIVELASVASVPPSLDELRVCIIDVLQRVEEREPWYQVFNPDRLPLPFSVVKRPLLAAALKDFWAKNARAVWERQFWAPLVNMEDQRIYRARKQRQSKARAAFERVMIRVHTELGANFFVQLDQRAKPHKGWWYVEPVQDLVQLAQREGLATCLCYVESQALERFPVVPGGDVRNAKPENSKSKSMWTVKCAMQPILEEVCAIKAKNKRLGRRKQK</sequence>
<feature type="compositionally biased region" description="Acidic residues" evidence="1">
    <location>
        <begin position="71"/>
        <end position="83"/>
    </location>
</feature>
<protein>
    <submittedName>
        <fullName evidence="2">Unnamed protein product</fullName>
    </submittedName>
</protein>